<dbReference type="PRINTS" id="PR00455">
    <property type="entry name" value="HTHTETR"/>
</dbReference>
<dbReference type="InterPro" id="IPR039532">
    <property type="entry name" value="TetR_C_Firmicutes"/>
</dbReference>
<dbReference type="PANTHER" id="PTHR43479">
    <property type="entry name" value="ACREF/ENVCD OPERON REPRESSOR-RELATED"/>
    <property type="match status" value="1"/>
</dbReference>
<gene>
    <name evidence="4" type="ORF">J2Z70_004028</name>
</gene>
<name>A0ABS4NUX2_9BACL</name>
<organism evidence="4 5">
    <name type="scientific">Paenibacillus silagei</name>
    <dbReference type="NCBI Taxonomy" id="1670801"/>
    <lineage>
        <taxon>Bacteria</taxon>
        <taxon>Bacillati</taxon>
        <taxon>Bacillota</taxon>
        <taxon>Bacilli</taxon>
        <taxon>Bacillales</taxon>
        <taxon>Paenibacillaceae</taxon>
        <taxon>Paenibacillus</taxon>
    </lineage>
</organism>
<dbReference type="Pfam" id="PF14278">
    <property type="entry name" value="TetR_C_8"/>
    <property type="match status" value="1"/>
</dbReference>
<dbReference type="PANTHER" id="PTHR43479:SF7">
    <property type="entry name" value="TETR-FAMILY TRANSCRIPTIONAL REGULATOR"/>
    <property type="match status" value="1"/>
</dbReference>
<feature type="domain" description="HTH tetR-type" evidence="3">
    <location>
        <begin position="8"/>
        <end position="68"/>
    </location>
</feature>
<dbReference type="Proteomes" id="UP000773462">
    <property type="component" value="Unassembled WGS sequence"/>
</dbReference>
<comment type="caution">
    <text evidence="4">The sequence shown here is derived from an EMBL/GenBank/DDBJ whole genome shotgun (WGS) entry which is preliminary data.</text>
</comment>
<feature type="DNA-binding region" description="H-T-H motif" evidence="2">
    <location>
        <begin position="31"/>
        <end position="50"/>
    </location>
</feature>
<evidence type="ECO:0000259" key="3">
    <source>
        <dbReference type="PROSITE" id="PS50977"/>
    </source>
</evidence>
<proteinExistence type="predicted"/>
<dbReference type="RefSeq" id="WP_245368364.1">
    <property type="nucleotide sequence ID" value="NZ_JAGGLV010000013.1"/>
</dbReference>
<keyword evidence="1 2" id="KW-0238">DNA-binding</keyword>
<dbReference type="PROSITE" id="PS50977">
    <property type="entry name" value="HTH_TETR_2"/>
    <property type="match status" value="1"/>
</dbReference>
<dbReference type="Pfam" id="PF00440">
    <property type="entry name" value="TetR_N"/>
    <property type="match status" value="1"/>
</dbReference>
<dbReference type="EMBL" id="JAGGLV010000013">
    <property type="protein sequence ID" value="MBP2113867.1"/>
    <property type="molecule type" value="Genomic_DNA"/>
</dbReference>
<dbReference type="InterPro" id="IPR023772">
    <property type="entry name" value="DNA-bd_HTH_TetR-type_CS"/>
</dbReference>
<evidence type="ECO:0000313" key="5">
    <source>
        <dbReference type="Proteomes" id="UP000773462"/>
    </source>
</evidence>
<dbReference type="SUPFAM" id="SSF46689">
    <property type="entry name" value="Homeodomain-like"/>
    <property type="match status" value="1"/>
</dbReference>
<accession>A0ABS4NUX2</accession>
<dbReference type="Gene3D" id="1.10.357.10">
    <property type="entry name" value="Tetracycline Repressor, domain 2"/>
    <property type="match status" value="1"/>
</dbReference>
<reference evidence="4 5" key="1">
    <citation type="submission" date="2021-03" db="EMBL/GenBank/DDBJ databases">
        <title>Genomic Encyclopedia of Type Strains, Phase IV (KMG-IV): sequencing the most valuable type-strain genomes for metagenomic binning, comparative biology and taxonomic classification.</title>
        <authorList>
            <person name="Goeker M."/>
        </authorList>
    </citation>
    <scope>NUCLEOTIDE SEQUENCE [LARGE SCALE GENOMIC DNA]</scope>
    <source>
        <strain evidence="4 5">DSM 101953</strain>
    </source>
</reference>
<dbReference type="InterPro" id="IPR050624">
    <property type="entry name" value="HTH-type_Tx_Regulator"/>
</dbReference>
<sequence>MAVDRRIGKTRDAIFKAFLSLMEEKSFEQITVHEIAERANVSRGTIYLHFVDKYDLLDQCVEQEMTELRDRCMGVQENLDFTSSGPLLRTAEYVEQHATVFITLINNSGIPAFRSRLHTMLMEGLAAQIDMEGVNRGMNKEMLLHFMASAAVGVMEWWITHSLPISAKKLMEDISILLERNQMGPQPLDALPRQ</sequence>
<dbReference type="PROSITE" id="PS01081">
    <property type="entry name" value="HTH_TETR_1"/>
    <property type="match status" value="1"/>
</dbReference>
<evidence type="ECO:0000313" key="4">
    <source>
        <dbReference type="EMBL" id="MBP2113867.1"/>
    </source>
</evidence>
<dbReference type="InterPro" id="IPR009057">
    <property type="entry name" value="Homeodomain-like_sf"/>
</dbReference>
<protein>
    <submittedName>
        <fullName evidence="4">AcrR family transcriptional regulator</fullName>
    </submittedName>
</protein>
<keyword evidence="5" id="KW-1185">Reference proteome</keyword>
<evidence type="ECO:0000256" key="1">
    <source>
        <dbReference type="ARBA" id="ARBA00023125"/>
    </source>
</evidence>
<evidence type="ECO:0000256" key="2">
    <source>
        <dbReference type="PROSITE-ProRule" id="PRU00335"/>
    </source>
</evidence>
<dbReference type="InterPro" id="IPR001647">
    <property type="entry name" value="HTH_TetR"/>
</dbReference>